<keyword evidence="6" id="KW-0106">Calcium</keyword>
<evidence type="ECO:0000256" key="7">
    <source>
        <dbReference type="SAM" id="SignalP"/>
    </source>
</evidence>
<dbReference type="Gene3D" id="3.40.720.10">
    <property type="entry name" value="Alkaline Phosphatase, subunit A"/>
    <property type="match status" value="1"/>
</dbReference>
<dbReference type="PANTHER" id="PTHR42693">
    <property type="entry name" value="ARYLSULFATASE FAMILY MEMBER"/>
    <property type="match status" value="1"/>
</dbReference>
<dbReference type="EMBL" id="CP076130">
    <property type="protein sequence ID" value="QWG10406.1"/>
    <property type="molecule type" value="Genomic_DNA"/>
</dbReference>
<evidence type="ECO:0000256" key="1">
    <source>
        <dbReference type="ARBA" id="ARBA00001913"/>
    </source>
</evidence>
<reference evidence="9 10" key="1">
    <citation type="submission" date="2021-05" db="EMBL/GenBank/DDBJ databases">
        <title>Comparative genomic studies on the polysaccharide-degrading batcterial strains of the Flammeovirga genus.</title>
        <authorList>
            <person name="Zewei F."/>
            <person name="Zheng Z."/>
            <person name="Yu L."/>
            <person name="Ruyue G."/>
            <person name="Yanhong M."/>
            <person name="Yuanyuan C."/>
            <person name="Jingyan G."/>
            <person name="Wenjun H."/>
        </authorList>
    </citation>
    <scope>NUCLEOTIDE SEQUENCE [LARGE SCALE GENOMIC DNA]</scope>
    <source>
        <strain evidence="9 10">YS10</strain>
        <plasmid evidence="9 10">p1</plasmid>
    </source>
</reference>
<name>A0ABX8H3L5_9BACT</name>
<evidence type="ECO:0000256" key="5">
    <source>
        <dbReference type="ARBA" id="ARBA00022801"/>
    </source>
</evidence>
<dbReference type="CDD" id="cd16144">
    <property type="entry name" value="ARS_like"/>
    <property type="match status" value="1"/>
</dbReference>
<dbReference type="InterPro" id="IPR000917">
    <property type="entry name" value="Sulfatase_N"/>
</dbReference>
<keyword evidence="4 7" id="KW-0732">Signal</keyword>
<gene>
    <name evidence="9" type="ORF">KM029_25865</name>
</gene>
<geneLocation type="plasmid" evidence="9 10">
    <name>p1</name>
</geneLocation>
<keyword evidence="10" id="KW-1185">Reference proteome</keyword>
<evidence type="ECO:0000256" key="3">
    <source>
        <dbReference type="ARBA" id="ARBA00022723"/>
    </source>
</evidence>
<evidence type="ECO:0000313" key="10">
    <source>
        <dbReference type="Proteomes" id="UP000682802"/>
    </source>
</evidence>
<comment type="similarity">
    <text evidence="2">Belongs to the sulfatase family.</text>
</comment>
<feature type="domain" description="Sulfatase N-terminal" evidence="8">
    <location>
        <begin position="35"/>
        <end position="342"/>
    </location>
</feature>
<evidence type="ECO:0000256" key="4">
    <source>
        <dbReference type="ARBA" id="ARBA00022729"/>
    </source>
</evidence>
<organism evidence="9 10">
    <name type="scientific">Flammeovirga kamogawensis</name>
    <dbReference type="NCBI Taxonomy" id="373891"/>
    <lineage>
        <taxon>Bacteria</taxon>
        <taxon>Pseudomonadati</taxon>
        <taxon>Bacteroidota</taxon>
        <taxon>Cytophagia</taxon>
        <taxon>Cytophagales</taxon>
        <taxon>Flammeovirgaceae</taxon>
        <taxon>Flammeovirga</taxon>
    </lineage>
</organism>
<feature type="signal peptide" evidence="7">
    <location>
        <begin position="1"/>
        <end position="28"/>
    </location>
</feature>
<dbReference type="Pfam" id="PF00884">
    <property type="entry name" value="Sulfatase"/>
    <property type="match status" value="1"/>
</dbReference>
<dbReference type="SUPFAM" id="SSF53649">
    <property type="entry name" value="Alkaline phosphatase-like"/>
    <property type="match status" value="1"/>
</dbReference>
<dbReference type="InterPro" id="IPR017850">
    <property type="entry name" value="Alkaline_phosphatase_core_sf"/>
</dbReference>
<dbReference type="Gene3D" id="3.30.1120.10">
    <property type="match status" value="1"/>
</dbReference>
<dbReference type="InterPro" id="IPR050738">
    <property type="entry name" value="Sulfatase"/>
</dbReference>
<keyword evidence="9" id="KW-0614">Plasmid</keyword>
<dbReference type="RefSeq" id="WP_144077303.1">
    <property type="nucleotide sequence ID" value="NZ_CP076130.1"/>
</dbReference>
<evidence type="ECO:0000256" key="2">
    <source>
        <dbReference type="ARBA" id="ARBA00008779"/>
    </source>
</evidence>
<keyword evidence="3" id="KW-0479">Metal-binding</keyword>
<evidence type="ECO:0000313" key="9">
    <source>
        <dbReference type="EMBL" id="QWG10406.1"/>
    </source>
</evidence>
<protein>
    <submittedName>
        <fullName evidence="9">Sulfatase</fullName>
    </submittedName>
</protein>
<dbReference type="Proteomes" id="UP000682802">
    <property type="component" value="Plasmid p1"/>
</dbReference>
<evidence type="ECO:0000256" key="6">
    <source>
        <dbReference type="ARBA" id="ARBA00022837"/>
    </source>
</evidence>
<proteinExistence type="inferred from homology"/>
<comment type="cofactor">
    <cofactor evidence="1">
        <name>Ca(2+)</name>
        <dbReference type="ChEBI" id="CHEBI:29108"/>
    </cofactor>
</comment>
<sequence length="479" mass="54185">MRKSTINKLLRPLLLIGCIAFFTLPTEAQKKHKTPNILFVLIDDLGWKDLGVYGGKFIETPVTDQLAREGMRFTQAYASPVCSPTRASLVSGQNPIRHGIWEVLGVSDRPYAKLKSPKMATKLADDVDSYAELLNAEGYACGIVGKWHAGGKPQDVGFSKINKNISDPTLLKYIEENEMHELGEITAEGIQFIRDHKEEPFFLCVSHHAVHAPLYARTELIDKYNAKLRKTGISNIHPTYAAMVEMADESTGLLLDELKKQGLDKNTVVVYYSDNGGMDGDMYLAEPTPMATTMLPLRDQKGTLYEGGLRVPLIVKWPGEVVENTVSSVPVHSYDLFSTFIEIGKTKKPAQKVDGISLVPLLKQETATLNRDALYWHFPTNMWTRNPKGAIRKGDYKLIENYLTGEIELYDLADDIGETVNLVKQRPEKAKELYNDLKSWRDSFGGLMPTENPNYDRFREHEFDYYRWLDPAVFRKKKS</sequence>
<dbReference type="PANTHER" id="PTHR42693:SF42">
    <property type="entry name" value="ARYLSULFATASE G"/>
    <property type="match status" value="1"/>
</dbReference>
<evidence type="ECO:0000259" key="8">
    <source>
        <dbReference type="Pfam" id="PF00884"/>
    </source>
</evidence>
<accession>A0ABX8H3L5</accession>
<feature type="chain" id="PRO_5046680663" evidence="7">
    <location>
        <begin position="29"/>
        <end position="479"/>
    </location>
</feature>
<keyword evidence="5" id="KW-0378">Hydrolase</keyword>